<keyword evidence="3 7" id="KW-0032">Aminotransferase</keyword>
<reference evidence="7" key="1">
    <citation type="journal article" date="2007" name="Science">
        <title>Candidatus Chloracidobacterium thermophilum: an aerobic phototrophic Acidobacterium.</title>
        <authorList>
            <person name="Bryant D.A."/>
            <person name="Costas A.M."/>
            <person name="Maresca J.A."/>
            <person name="Chew A.G."/>
            <person name="Klatt C.G."/>
            <person name="Bateson M.M."/>
            <person name="Tallon L.J."/>
            <person name="Hostetler J."/>
            <person name="Nelson W.C."/>
            <person name="Heidelberg J.F."/>
            <person name="Ward D.M."/>
        </authorList>
    </citation>
    <scope>NUCLEOTIDE SEQUENCE</scope>
</reference>
<accession>A8DJA9</accession>
<gene>
    <name evidence="7" type="ORF">YS_M60-F11.002</name>
</gene>
<dbReference type="SUPFAM" id="SSF53383">
    <property type="entry name" value="PLP-dependent transferases"/>
    <property type="match status" value="1"/>
</dbReference>
<dbReference type="EMBL" id="EF531339">
    <property type="protein sequence ID" value="ABV27391.1"/>
    <property type="molecule type" value="Genomic_DNA"/>
</dbReference>
<keyword evidence="5" id="KW-0663">Pyridoxal phosphate</keyword>
<sequence length="405" mass="43804">MSAPVFSPTPTSTGSNLRLSARFADVGFSEIVRIRNRVLELKAAGETIHQFEGGEPFFETPEPIKEAMRRALAENKTRYAPSSGIPPLIEAIVDKVRAKNGIPAEPAHVIVAVGGMQGLYGAFNALLDPGDEVLLPSPYWTPTRDLIHMTGGRAVCVEMARMLTEGVEAVLGARLTPRTRAILVNSPNNPTGHVLTRAELEAIAEFAQRHDLVVVSDEAYEDLVYEGKHCSIASLPGMYPRTISVYTLSKSYGMTGWRLGYAVAPEPFITGIKTSVLYSTNGVSTPTQWAAVAALRDIPESFFEECRAAYRQRRDRLIAGLAELGLPVKPVPNGAFYVFPDVSSLGGTSSEIAMRLLDEARVATVPGTAFGCAGEGHLRLSYSLSLEAIERGLAALGEYLRRRTA</sequence>
<dbReference type="GO" id="GO:0006520">
    <property type="term" value="P:amino acid metabolic process"/>
    <property type="evidence" value="ECO:0007669"/>
    <property type="project" value="InterPro"/>
</dbReference>
<keyword evidence="4 7" id="KW-0808">Transferase</keyword>
<dbReference type="InterPro" id="IPR004839">
    <property type="entry name" value="Aminotransferase_I/II_large"/>
</dbReference>
<comment type="similarity">
    <text evidence="2">Belongs to the class-I pyridoxal-phosphate-dependent aminotransferase family.</text>
</comment>
<organism evidence="7">
    <name type="scientific">Chloracidobacterium thermophilum</name>
    <dbReference type="NCBI Taxonomy" id="458033"/>
    <lineage>
        <taxon>Bacteria</taxon>
        <taxon>Pseudomonadati</taxon>
        <taxon>Acidobacteriota</taxon>
        <taxon>Terriglobia</taxon>
        <taxon>Terriglobales</taxon>
        <taxon>Acidobacteriaceae</taxon>
        <taxon>Chloracidobacterium</taxon>
    </lineage>
</organism>
<proteinExistence type="inferred from homology"/>
<evidence type="ECO:0000256" key="2">
    <source>
        <dbReference type="ARBA" id="ARBA00007441"/>
    </source>
</evidence>
<comment type="cofactor">
    <cofactor evidence="1">
        <name>pyridoxal 5'-phosphate</name>
        <dbReference type="ChEBI" id="CHEBI:597326"/>
    </cofactor>
</comment>
<dbReference type="AlphaFoldDB" id="A8DJA9"/>
<evidence type="ECO:0000256" key="5">
    <source>
        <dbReference type="ARBA" id="ARBA00022898"/>
    </source>
</evidence>
<dbReference type="InterPro" id="IPR015421">
    <property type="entry name" value="PyrdxlP-dep_Trfase_major"/>
</dbReference>
<name>A8DJA9_9BACT</name>
<evidence type="ECO:0000259" key="6">
    <source>
        <dbReference type="Pfam" id="PF00155"/>
    </source>
</evidence>
<dbReference type="FunFam" id="3.40.640.10:FF:000033">
    <property type="entry name" value="Aspartate aminotransferase"/>
    <property type="match status" value="1"/>
</dbReference>
<dbReference type="PANTHER" id="PTHR46383">
    <property type="entry name" value="ASPARTATE AMINOTRANSFERASE"/>
    <property type="match status" value="1"/>
</dbReference>
<dbReference type="PRINTS" id="PR00753">
    <property type="entry name" value="ACCSYNTHASE"/>
</dbReference>
<dbReference type="CDD" id="cd00609">
    <property type="entry name" value="AAT_like"/>
    <property type="match status" value="1"/>
</dbReference>
<feature type="domain" description="Aminotransferase class I/classII large" evidence="6">
    <location>
        <begin position="54"/>
        <end position="396"/>
    </location>
</feature>
<evidence type="ECO:0000256" key="4">
    <source>
        <dbReference type="ARBA" id="ARBA00022679"/>
    </source>
</evidence>
<dbReference type="GO" id="GO:0004069">
    <property type="term" value="F:L-aspartate:2-oxoglutarate aminotransferase activity"/>
    <property type="evidence" value="ECO:0007669"/>
    <property type="project" value="UniProtKB-EC"/>
</dbReference>
<dbReference type="InterPro" id="IPR015424">
    <property type="entry name" value="PyrdxlP-dep_Trfase"/>
</dbReference>
<evidence type="ECO:0000313" key="7">
    <source>
        <dbReference type="EMBL" id="ABV27391.1"/>
    </source>
</evidence>
<dbReference type="PANTHER" id="PTHR46383:SF1">
    <property type="entry name" value="ASPARTATE AMINOTRANSFERASE"/>
    <property type="match status" value="1"/>
</dbReference>
<dbReference type="Gene3D" id="3.40.640.10">
    <property type="entry name" value="Type I PLP-dependent aspartate aminotransferase-like (Major domain)"/>
    <property type="match status" value="1"/>
</dbReference>
<protein>
    <submittedName>
        <fullName evidence="7">Aspartate aminotransferase</fullName>
        <ecNumber evidence="7">2.6.1.1</ecNumber>
    </submittedName>
</protein>
<evidence type="ECO:0000256" key="1">
    <source>
        <dbReference type="ARBA" id="ARBA00001933"/>
    </source>
</evidence>
<dbReference type="EC" id="2.6.1.1" evidence="7"/>
<dbReference type="Pfam" id="PF00155">
    <property type="entry name" value="Aminotran_1_2"/>
    <property type="match status" value="1"/>
</dbReference>
<dbReference type="GO" id="GO:0030170">
    <property type="term" value="F:pyridoxal phosphate binding"/>
    <property type="evidence" value="ECO:0007669"/>
    <property type="project" value="InterPro"/>
</dbReference>
<dbReference type="InterPro" id="IPR050596">
    <property type="entry name" value="AspAT/PAT-like"/>
</dbReference>
<evidence type="ECO:0000256" key="3">
    <source>
        <dbReference type="ARBA" id="ARBA00022576"/>
    </source>
</evidence>